<keyword evidence="1" id="KW-0472">Membrane</keyword>
<dbReference type="OrthoDB" id="9813903at2"/>
<dbReference type="PROSITE" id="PS50887">
    <property type="entry name" value="GGDEF"/>
    <property type="match status" value="1"/>
</dbReference>
<dbReference type="SMART" id="SM00267">
    <property type="entry name" value="GGDEF"/>
    <property type="match status" value="1"/>
</dbReference>
<evidence type="ECO:0000259" key="3">
    <source>
        <dbReference type="PROSITE" id="PS50113"/>
    </source>
</evidence>
<dbReference type="Gene3D" id="3.30.450.20">
    <property type="entry name" value="PAS domain"/>
    <property type="match status" value="2"/>
</dbReference>
<dbReference type="Pfam" id="PF00990">
    <property type="entry name" value="GGDEF"/>
    <property type="match status" value="1"/>
</dbReference>
<dbReference type="SUPFAM" id="SSF55073">
    <property type="entry name" value="Nucleotide cyclase"/>
    <property type="match status" value="1"/>
</dbReference>
<keyword evidence="1" id="KW-0812">Transmembrane</keyword>
<dbReference type="InterPro" id="IPR035965">
    <property type="entry name" value="PAS-like_dom_sf"/>
</dbReference>
<dbReference type="InterPro" id="IPR012226">
    <property type="entry name" value="Diguanyl_cyclase/Pdiesterase"/>
</dbReference>
<dbReference type="AlphaFoldDB" id="A0A318SEM5"/>
<dbReference type="InterPro" id="IPR043128">
    <property type="entry name" value="Rev_trsase/Diguanyl_cyclase"/>
</dbReference>
<dbReference type="CDD" id="cd00130">
    <property type="entry name" value="PAS"/>
    <property type="match status" value="2"/>
</dbReference>
<dbReference type="FunFam" id="3.20.20.450:FF:000001">
    <property type="entry name" value="Cyclic di-GMP phosphodiesterase yahA"/>
    <property type="match status" value="1"/>
</dbReference>
<keyword evidence="1" id="KW-1133">Transmembrane helix</keyword>
<organism evidence="6 7">
    <name type="scientific">Xylophilus ampelinus</name>
    <dbReference type="NCBI Taxonomy" id="54067"/>
    <lineage>
        <taxon>Bacteria</taxon>
        <taxon>Pseudomonadati</taxon>
        <taxon>Pseudomonadota</taxon>
        <taxon>Betaproteobacteria</taxon>
        <taxon>Burkholderiales</taxon>
        <taxon>Xylophilus</taxon>
    </lineage>
</organism>
<evidence type="ECO:0000259" key="2">
    <source>
        <dbReference type="PROSITE" id="PS50112"/>
    </source>
</evidence>
<feature type="domain" description="PAS" evidence="2">
    <location>
        <begin position="206"/>
        <end position="244"/>
    </location>
</feature>
<feature type="domain" description="PAC" evidence="3">
    <location>
        <begin position="272"/>
        <end position="324"/>
    </location>
</feature>
<dbReference type="InterPro" id="IPR000700">
    <property type="entry name" value="PAS-assoc_C"/>
</dbReference>
<evidence type="ECO:0000313" key="6">
    <source>
        <dbReference type="EMBL" id="PYE75855.1"/>
    </source>
</evidence>
<name>A0A318SEM5_9BURK</name>
<evidence type="ECO:0000313" key="7">
    <source>
        <dbReference type="Proteomes" id="UP000247540"/>
    </source>
</evidence>
<dbReference type="NCBIfam" id="TIGR00254">
    <property type="entry name" value="GGDEF"/>
    <property type="match status" value="1"/>
</dbReference>
<dbReference type="Pfam" id="PF13426">
    <property type="entry name" value="PAS_9"/>
    <property type="match status" value="1"/>
</dbReference>
<evidence type="ECO:0000256" key="1">
    <source>
        <dbReference type="SAM" id="Phobius"/>
    </source>
</evidence>
<evidence type="ECO:0000259" key="5">
    <source>
        <dbReference type="PROSITE" id="PS50887"/>
    </source>
</evidence>
<feature type="domain" description="GGDEF" evidence="5">
    <location>
        <begin position="356"/>
        <end position="490"/>
    </location>
</feature>
<dbReference type="PANTHER" id="PTHR44757">
    <property type="entry name" value="DIGUANYLATE CYCLASE DGCP"/>
    <property type="match status" value="1"/>
</dbReference>
<dbReference type="Gene3D" id="3.30.70.270">
    <property type="match status" value="1"/>
</dbReference>
<feature type="transmembrane region" description="Helical" evidence="1">
    <location>
        <begin position="44"/>
        <end position="63"/>
    </location>
</feature>
<dbReference type="SMART" id="SM00091">
    <property type="entry name" value="PAS"/>
    <property type="match status" value="2"/>
</dbReference>
<dbReference type="CDD" id="cd01949">
    <property type="entry name" value="GGDEF"/>
    <property type="match status" value="1"/>
</dbReference>
<dbReference type="InterPro" id="IPR035919">
    <property type="entry name" value="EAL_sf"/>
</dbReference>
<dbReference type="SMART" id="SM00052">
    <property type="entry name" value="EAL"/>
    <property type="match status" value="1"/>
</dbReference>
<dbReference type="RefSeq" id="WP_110466308.1">
    <property type="nucleotide sequence ID" value="NZ_JAMOFZ010000023.1"/>
</dbReference>
<dbReference type="PROSITE" id="PS50112">
    <property type="entry name" value="PAS"/>
    <property type="match status" value="1"/>
</dbReference>
<dbReference type="InterPro" id="IPR001633">
    <property type="entry name" value="EAL_dom"/>
</dbReference>
<feature type="domain" description="EAL" evidence="4">
    <location>
        <begin position="499"/>
        <end position="753"/>
    </location>
</feature>
<dbReference type="NCBIfam" id="TIGR00229">
    <property type="entry name" value="sensory_box"/>
    <property type="match status" value="2"/>
</dbReference>
<dbReference type="EMBL" id="QJTC01000019">
    <property type="protein sequence ID" value="PYE75855.1"/>
    <property type="molecule type" value="Genomic_DNA"/>
</dbReference>
<dbReference type="PROSITE" id="PS50113">
    <property type="entry name" value="PAC"/>
    <property type="match status" value="2"/>
</dbReference>
<accession>A0A318SEM5</accession>
<gene>
    <name evidence="6" type="ORF">DFQ15_11943</name>
</gene>
<dbReference type="PANTHER" id="PTHR44757:SF2">
    <property type="entry name" value="BIOFILM ARCHITECTURE MAINTENANCE PROTEIN MBAA"/>
    <property type="match status" value="1"/>
</dbReference>
<comment type="caution">
    <text evidence="6">The sequence shown here is derived from an EMBL/GenBank/DDBJ whole genome shotgun (WGS) entry which is preliminary data.</text>
</comment>
<dbReference type="InterPro" id="IPR052155">
    <property type="entry name" value="Biofilm_reg_signaling"/>
</dbReference>
<dbReference type="Pfam" id="PF08447">
    <property type="entry name" value="PAS_3"/>
    <property type="match status" value="1"/>
</dbReference>
<dbReference type="Gene3D" id="3.20.20.450">
    <property type="entry name" value="EAL domain"/>
    <property type="match status" value="1"/>
</dbReference>
<reference evidence="6 7" key="1">
    <citation type="submission" date="2018-06" db="EMBL/GenBank/DDBJ databases">
        <title>Genomic Encyclopedia of Type Strains, Phase III (KMG-III): the genomes of soil and plant-associated and newly described type strains.</title>
        <authorList>
            <person name="Whitman W."/>
        </authorList>
    </citation>
    <scope>NUCLEOTIDE SEQUENCE [LARGE SCALE GENOMIC DNA]</scope>
    <source>
        <strain evidence="6 7">CECT 7646</strain>
    </source>
</reference>
<sequence>MKQGLRPVAVAALYIVVGAAWMFASQRLQRTLDVTDPALVARLHGAGEFVFVVLTGLLGWVLLRRERRAREASLRIGSELGGMVQHAGVGIGRMSVDFRMLAASPRLCEIFGRSEADLVGRSMAELMESFDAAAAQERRGILLRGEAHHYEIEHRIRHTDGQLRWLKVKVGIVRDEDDVPAYFVPVVEDVTAMRSAQTHLRLADAIIEETVEGVMVTDADQRIVSVNPAFSRVSGYAAAEVLGELPRLLQSGRHAPDFYAAMWADLDAHGRWQGEVWNRRKSGEIFPEMLAITAVRDGAGHVNHYVGVFTDITLQKASEAKLDYLAHHDALTGLPNRLMFQLRLEEVVLEAEREGEMLAVLLFDLDRFKDVNDSYGHLAGDELLQQVAARLGACRRPTDVLARLGGDEFALLMRDLPTGEDAASGAARCMEALAQPWHSRAGVELATGMSAGICLFPQHGTTPEALLQGADAALYRAKGDGRGVYRYFADEMTASARARLELEAKLRRAVAQGTLQLHYQPQVDIGSGRIVGAEALLRWQDPEAGRIPPDRFIPVAESTGLIGAIGTWVLAETCRQGRAWRDEGLPPLTLAANVSPRQFHLNDVVGQATQVLEATGFPADCLELEITEGVLVEREDEALDTLEQLRALGVRIAIDDFGTGYSSLAKLKRFPIDVIKIDRSFIGDIPGSADDMAISAAIIAMARSLGMRVIAEGVETKAQLDFLRERHCDMYQGFLLSHALPPDEFAALLRRQPALLEPAGAPARPLIRS</sequence>
<dbReference type="InterPro" id="IPR029787">
    <property type="entry name" value="Nucleotide_cyclase"/>
</dbReference>
<dbReference type="SUPFAM" id="SSF141868">
    <property type="entry name" value="EAL domain-like"/>
    <property type="match status" value="1"/>
</dbReference>
<dbReference type="PIRSF" id="PIRSF005925">
    <property type="entry name" value="Dos"/>
    <property type="match status" value="1"/>
</dbReference>
<dbReference type="InterPro" id="IPR000014">
    <property type="entry name" value="PAS"/>
</dbReference>
<dbReference type="InterPro" id="IPR013655">
    <property type="entry name" value="PAS_fold_3"/>
</dbReference>
<feature type="domain" description="PAC" evidence="3">
    <location>
        <begin position="150"/>
        <end position="202"/>
    </location>
</feature>
<dbReference type="PROSITE" id="PS50883">
    <property type="entry name" value="EAL"/>
    <property type="match status" value="1"/>
</dbReference>
<dbReference type="InterPro" id="IPR000160">
    <property type="entry name" value="GGDEF_dom"/>
</dbReference>
<dbReference type="Proteomes" id="UP000247540">
    <property type="component" value="Unassembled WGS sequence"/>
</dbReference>
<keyword evidence="7" id="KW-1185">Reference proteome</keyword>
<feature type="transmembrane region" description="Helical" evidence="1">
    <location>
        <begin position="7"/>
        <end position="24"/>
    </location>
</feature>
<dbReference type="InterPro" id="IPR001610">
    <property type="entry name" value="PAC"/>
</dbReference>
<proteinExistence type="predicted"/>
<dbReference type="SMART" id="SM00086">
    <property type="entry name" value="PAC"/>
    <property type="match status" value="2"/>
</dbReference>
<dbReference type="Pfam" id="PF00563">
    <property type="entry name" value="EAL"/>
    <property type="match status" value="1"/>
</dbReference>
<evidence type="ECO:0000259" key="4">
    <source>
        <dbReference type="PROSITE" id="PS50883"/>
    </source>
</evidence>
<dbReference type="SUPFAM" id="SSF55785">
    <property type="entry name" value="PYP-like sensor domain (PAS domain)"/>
    <property type="match status" value="2"/>
</dbReference>
<dbReference type="CDD" id="cd01948">
    <property type="entry name" value="EAL"/>
    <property type="match status" value="1"/>
</dbReference>
<protein>
    <submittedName>
        <fullName evidence="6">Diguanylate cyclase/phosphodiesterase with PAS/PAC sensor(S)</fullName>
    </submittedName>
</protein>